<reference evidence="3" key="1">
    <citation type="journal article" date="2019" name="Int. J. Syst. Evol. Microbiol.">
        <title>The Global Catalogue of Microorganisms (GCM) 10K type strain sequencing project: providing services to taxonomists for standard genome sequencing and annotation.</title>
        <authorList>
            <consortium name="The Broad Institute Genomics Platform"/>
            <consortium name="The Broad Institute Genome Sequencing Center for Infectious Disease"/>
            <person name="Wu L."/>
            <person name="Ma J."/>
        </authorList>
    </citation>
    <scope>NUCLEOTIDE SEQUENCE [LARGE SCALE GENOMIC DNA]</scope>
    <source>
        <strain evidence="3">JCM 17939</strain>
    </source>
</reference>
<keyword evidence="3" id="KW-1185">Reference proteome</keyword>
<feature type="compositionally biased region" description="Basic and acidic residues" evidence="1">
    <location>
        <begin position="87"/>
        <end position="96"/>
    </location>
</feature>
<evidence type="ECO:0000313" key="3">
    <source>
        <dbReference type="Proteomes" id="UP001501442"/>
    </source>
</evidence>
<dbReference type="Proteomes" id="UP001501442">
    <property type="component" value="Unassembled WGS sequence"/>
</dbReference>
<feature type="region of interest" description="Disordered" evidence="1">
    <location>
        <begin position="52"/>
        <end position="123"/>
    </location>
</feature>
<comment type="caution">
    <text evidence="2">The sequence shown here is derived from an EMBL/GenBank/DDBJ whole genome shotgun (WGS) entry which is preliminary data.</text>
</comment>
<dbReference type="EMBL" id="BAABHK010000015">
    <property type="protein sequence ID" value="GAA4635191.1"/>
    <property type="molecule type" value="Genomic_DNA"/>
</dbReference>
<evidence type="ECO:0000313" key="2">
    <source>
        <dbReference type="EMBL" id="GAA4635191.1"/>
    </source>
</evidence>
<feature type="compositionally biased region" description="Basic and acidic residues" evidence="1">
    <location>
        <begin position="52"/>
        <end position="62"/>
    </location>
</feature>
<evidence type="ECO:0000256" key="1">
    <source>
        <dbReference type="SAM" id="MobiDB-lite"/>
    </source>
</evidence>
<name>A0ABP8UPU7_9ACTN</name>
<sequence>MHFSLDRGHIKAWIISGQEEEAAFETFKYPADFRAHAVELVRRPDRPVAKNTEELDLSHEMPKPGFVRSAAIRHRGRSDDVDIGGDLDPRPPRPIDRQQPPPSVRRAAEHIPPHAPLHVFADR</sequence>
<organism evidence="2 3">
    <name type="scientific">Actinoallomurus vinaceus</name>
    <dbReference type="NCBI Taxonomy" id="1080074"/>
    <lineage>
        <taxon>Bacteria</taxon>
        <taxon>Bacillati</taxon>
        <taxon>Actinomycetota</taxon>
        <taxon>Actinomycetes</taxon>
        <taxon>Streptosporangiales</taxon>
        <taxon>Thermomonosporaceae</taxon>
        <taxon>Actinoallomurus</taxon>
    </lineage>
</organism>
<protein>
    <submittedName>
        <fullName evidence="2">Uncharacterized protein</fullName>
    </submittedName>
</protein>
<gene>
    <name evidence="2" type="ORF">GCM10023196_079690</name>
</gene>
<proteinExistence type="predicted"/>
<accession>A0ABP8UPU7</accession>